<dbReference type="AlphaFoldDB" id="A0A7S1A5H2"/>
<proteinExistence type="predicted"/>
<feature type="compositionally biased region" description="Basic residues" evidence="1">
    <location>
        <begin position="1"/>
        <end position="10"/>
    </location>
</feature>
<feature type="compositionally biased region" description="Basic and acidic residues" evidence="1">
    <location>
        <begin position="62"/>
        <end position="80"/>
    </location>
</feature>
<organism evidence="2">
    <name type="scientific">Noctiluca scintillans</name>
    <name type="common">Sea sparkle</name>
    <name type="synonym">Red tide dinoflagellate</name>
    <dbReference type="NCBI Taxonomy" id="2966"/>
    <lineage>
        <taxon>Eukaryota</taxon>
        <taxon>Sar</taxon>
        <taxon>Alveolata</taxon>
        <taxon>Dinophyceae</taxon>
        <taxon>Noctilucales</taxon>
        <taxon>Noctilucaceae</taxon>
        <taxon>Noctiluca</taxon>
    </lineage>
</organism>
<evidence type="ECO:0008006" key="3">
    <source>
        <dbReference type="Google" id="ProtNLM"/>
    </source>
</evidence>
<feature type="compositionally biased region" description="Basic and acidic residues" evidence="1">
    <location>
        <begin position="12"/>
        <end position="21"/>
    </location>
</feature>
<evidence type="ECO:0000313" key="2">
    <source>
        <dbReference type="EMBL" id="CAD8843330.1"/>
    </source>
</evidence>
<feature type="compositionally biased region" description="Basic and acidic residues" evidence="1">
    <location>
        <begin position="88"/>
        <end position="98"/>
    </location>
</feature>
<feature type="compositionally biased region" description="Basic and acidic residues" evidence="1">
    <location>
        <begin position="29"/>
        <end position="41"/>
    </location>
</feature>
<feature type="region of interest" description="Disordered" evidence="1">
    <location>
        <begin position="183"/>
        <end position="219"/>
    </location>
</feature>
<accession>A0A7S1A5H2</accession>
<evidence type="ECO:0000256" key="1">
    <source>
        <dbReference type="SAM" id="MobiDB-lite"/>
    </source>
</evidence>
<name>A0A7S1A5H2_NOCSC</name>
<feature type="region of interest" description="Disordered" evidence="1">
    <location>
        <begin position="1"/>
        <end position="98"/>
    </location>
</feature>
<feature type="region of interest" description="Disordered" evidence="1">
    <location>
        <begin position="304"/>
        <end position="341"/>
    </location>
</feature>
<gene>
    <name evidence="2" type="ORF">NSCI0253_LOCUS17680</name>
</gene>
<reference evidence="2" key="1">
    <citation type="submission" date="2021-01" db="EMBL/GenBank/DDBJ databases">
        <authorList>
            <person name="Corre E."/>
            <person name="Pelletier E."/>
            <person name="Niang G."/>
            <person name="Scheremetjew M."/>
            <person name="Finn R."/>
            <person name="Kale V."/>
            <person name="Holt S."/>
            <person name="Cochrane G."/>
            <person name="Meng A."/>
            <person name="Brown T."/>
            <person name="Cohen L."/>
        </authorList>
    </citation>
    <scope>NUCLEOTIDE SEQUENCE</scope>
</reference>
<protein>
    <recommendedName>
        <fullName evidence="3">U1-type domain-containing protein</fullName>
    </recommendedName>
</protein>
<sequence length="341" mass="38674">MGKKAGKAHAQKNNEPEKSKQSEGTSSKQVERPQESIKTDADAVLVGGEPLSSSTWLDDLSQEEREREEAKIKDRQKKADAAAWQQKKQNEWREMKQKEEAKVAREKVRDEKKWTVQCDRAKARAQSEGVLEAEDWGDDKWWCKIEKDTYKEVQGQYYCTLCDKSLNDSTLGAHIDSQGHAKKLAWRSTPGKVADTSHTQPQSLDHQKGSASVGRQNAGHPPPNLPYLAWIPSDETNIASERWLMCLLCGRWVQDEQSHSGTVAEPAGSKDHRKNLRNYCFPGQPWYEEHVVAVRNRWHEPPKPVVRVAPQHPPQPAKPAPWSRHLQGRAAKESEGEIVEC</sequence>
<dbReference type="EMBL" id="HBFQ01024960">
    <property type="protein sequence ID" value="CAD8843330.1"/>
    <property type="molecule type" value="Transcribed_RNA"/>
</dbReference>
<feature type="compositionally biased region" description="Polar residues" evidence="1">
    <location>
        <begin position="196"/>
        <end position="215"/>
    </location>
</feature>